<keyword evidence="6" id="KW-0575">Peroxidase</keyword>
<keyword evidence="10" id="KW-1185">Reference proteome</keyword>
<dbReference type="Proteomes" id="UP000677054">
    <property type="component" value="Unassembled WGS sequence"/>
</dbReference>
<dbReference type="Gene3D" id="3.40.30.10">
    <property type="entry name" value="Glutaredoxin"/>
    <property type="match status" value="1"/>
</dbReference>
<comment type="subcellular location">
    <subcellularLocation>
        <location evidence="2">Secreted</location>
    </subcellularLocation>
</comment>
<keyword evidence="8" id="KW-0560">Oxidoreductase</keyword>
<evidence type="ECO:0000256" key="4">
    <source>
        <dbReference type="ARBA" id="ARBA00012310"/>
    </source>
</evidence>
<organism evidence="9">
    <name type="scientific">Darwinula stevensoni</name>
    <dbReference type="NCBI Taxonomy" id="69355"/>
    <lineage>
        <taxon>Eukaryota</taxon>
        <taxon>Metazoa</taxon>
        <taxon>Ecdysozoa</taxon>
        <taxon>Arthropoda</taxon>
        <taxon>Crustacea</taxon>
        <taxon>Oligostraca</taxon>
        <taxon>Ostracoda</taxon>
        <taxon>Podocopa</taxon>
        <taxon>Podocopida</taxon>
        <taxon>Darwinulocopina</taxon>
        <taxon>Darwinuloidea</taxon>
        <taxon>Darwinulidae</taxon>
        <taxon>Darwinula</taxon>
    </lineage>
</organism>
<accession>A0A7R8XLB9</accession>
<sequence>MGLAGDPDAQIRREGDFDRKRGELLRYNGSGLHGDERVVGTENGQNHEILNHLRCVRPGGDFEPKATLFGKIDVNGEKAHPIFKYLREVLPVPHDEPVKFMTNPQYIVWSPVTRNDITWNFEKFLLAPDGKPFRRYSRFFPTSDIAGDIETLIGSGMKDVKK</sequence>
<evidence type="ECO:0000256" key="1">
    <source>
        <dbReference type="ARBA" id="ARBA00000217"/>
    </source>
</evidence>
<dbReference type="AlphaFoldDB" id="A0A7R8XLB9"/>
<dbReference type="PANTHER" id="PTHR11592">
    <property type="entry name" value="GLUTATHIONE PEROXIDASE"/>
    <property type="match status" value="1"/>
</dbReference>
<keyword evidence="7" id="KW-0732">Signal</keyword>
<evidence type="ECO:0000256" key="5">
    <source>
        <dbReference type="ARBA" id="ARBA00022525"/>
    </source>
</evidence>
<keyword evidence="5" id="KW-0964">Secreted</keyword>
<comment type="similarity">
    <text evidence="3">Belongs to the glutathione peroxidase family.</text>
</comment>
<evidence type="ECO:0000256" key="7">
    <source>
        <dbReference type="ARBA" id="ARBA00022729"/>
    </source>
</evidence>
<protein>
    <recommendedName>
        <fullName evidence="4">glutathione peroxidase</fullName>
        <ecNumber evidence="4">1.11.1.9</ecNumber>
    </recommendedName>
</protein>
<dbReference type="GO" id="GO:0004602">
    <property type="term" value="F:glutathione peroxidase activity"/>
    <property type="evidence" value="ECO:0007669"/>
    <property type="project" value="UniProtKB-EC"/>
</dbReference>
<evidence type="ECO:0000256" key="6">
    <source>
        <dbReference type="ARBA" id="ARBA00022559"/>
    </source>
</evidence>
<dbReference type="EMBL" id="CAJPEV010001726">
    <property type="protein sequence ID" value="CAG0894054.1"/>
    <property type="molecule type" value="Genomic_DNA"/>
</dbReference>
<dbReference type="EC" id="1.11.1.9" evidence="4"/>
<dbReference type="InterPro" id="IPR000889">
    <property type="entry name" value="Glutathione_peroxidase"/>
</dbReference>
<evidence type="ECO:0000256" key="2">
    <source>
        <dbReference type="ARBA" id="ARBA00004613"/>
    </source>
</evidence>
<dbReference type="EMBL" id="LR901243">
    <property type="protein sequence ID" value="CAD7248156.1"/>
    <property type="molecule type" value="Genomic_DNA"/>
</dbReference>
<proteinExistence type="inferred from homology"/>
<reference evidence="9" key="1">
    <citation type="submission" date="2020-11" db="EMBL/GenBank/DDBJ databases">
        <authorList>
            <person name="Tran Van P."/>
        </authorList>
    </citation>
    <scope>NUCLEOTIDE SEQUENCE</scope>
</reference>
<evidence type="ECO:0000313" key="10">
    <source>
        <dbReference type="Proteomes" id="UP000677054"/>
    </source>
</evidence>
<comment type="catalytic activity">
    <reaction evidence="1">
        <text>2 glutathione + H2O2 = glutathione disulfide + 2 H2O</text>
        <dbReference type="Rhea" id="RHEA:16833"/>
        <dbReference type="ChEBI" id="CHEBI:15377"/>
        <dbReference type="ChEBI" id="CHEBI:16240"/>
        <dbReference type="ChEBI" id="CHEBI:57925"/>
        <dbReference type="ChEBI" id="CHEBI:58297"/>
        <dbReference type="EC" id="1.11.1.9"/>
    </reaction>
</comment>
<dbReference type="PROSITE" id="PS51355">
    <property type="entry name" value="GLUTATHIONE_PEROXID_3"/>
    <property type="match status" value="1"/>
</dbReference>
<dbReference type="Pfam" id="PF00255">
    <property type="entry name" value="GSHPx"/>
    <property type="match status" value="1"/>
</dbReference>
<evidence type="ECO:0000313" key="9">
    <source>
        <dbReference type="EMBL" id="CAD7248156.1"/>
    </source>
</evidence>
<dbReference type="GO" id="GO:0005576">
    <property type="term" value="C:extracellular region"/>
    <property type="evidence" value="ECO:0007669"/>
    <property type="project" value="UniProtKB-SubCell"/>
</dbReference>
<dbReference type="InterPro" id="IPR036249">
    <property type="entry name" value="Thioredoxin-like_sf"/>
</dbReference>
<name>A0A7R8XLB9_9CRUS</name>
<dbReference type="PANTHER" id="PTHR11592:SF88">
    <property type="entry name" value="GLUTATHIONE PEROXIDASE-RELATED"/>
    <property type="match status" value="1"/>
</dbReference>
<evidence type="ECO:0000256" key="3">
    <source>
        <dbReference type="ARBA" id="ARBA00006926"/>
    </source>
</evidence>
<dbReference type="GO" id="GO:0006979">
    <property type="term" value="P:response to oxidative stress"/>
    <property type="evidence" value="ECO:0007669"/>
    <property type="project" value="InterPro"/>
</dbReference>
<dbReference type="SUPFAM" id="SSF52833">
    <property type="entry name" value="Thioredoxin-like"/>
    <property type="match status" value="1"/>
</dbReference>
<dbReference type="OrthoDB" id="446890at2759"/>
<evidence type="ECO:0000256" key="8">
    <source>
        <dbReference type="ARBA" id="ARBA00023002"/>
    </source>
</evidence>
<gene>
    <name evidence="9" type="ORF">DSTB1V02_LOCUS7977</name>
</gene>